<feature type="region of interest" description="Disordered" evidence="1">
    <location>
        <begin position="129"/>
        <end position="182"/>
    </location>
</feature>
<dbReference type="EMBL" id="LSSN01001672">
    <property type="protein sequence ID" value="OMJ18714.1"/>
    <property type="molecule type" value="Genomic_DNA"/>
</dbReference>
<evidence type="ECO:0000313" key="2">
    <source>
        <dbReference type="EMBL" id="OMJ18714.1"/>
    </source>
</evidence>
<dbReference type="Proteomes" id="UP000187283">
    <property type="component" value="Unassembled WGS sequence"/>
</dbReference>
<proteinExistence type="predicted"/>
<organism evidence="2 3">
    <name type="scientific">Smittium culicis</name>
    <dbReference type="NCBI Taxonomy" id="133412"/>
    <lineage>
        <taxon>Eukaryota</taxon>
        <taxon>Fungi</taxon>
        <taxon>Fungi incertae sedis</taxon>
        <taxon>Zoopagomycota</taxon>
        <taxon>Kickxellomycotina</taxon>
        <taxon>Harpellomycetes</taxon>
        <taxon>Harpellales</taxon>
        <taxon>Legeriomycetaceae</taxon>
        <taxon>Smittium</taxon>
    </lineage>
</organism>
<gene>
    <name evidence="2" type="ORF">AYI70_g5195</name>
</gene>
<name>A0A1R1XVR5_9FUNG</name>
<evidence type="ECO:0000313" key="3">
    <source>
        <dbReference type="Proteomes" id="UP000187283"/>
    </source>
</evidence>
<feature type="compositionally biased region" description="Basic residues" evidence="1">
    <location>
        <begin position="136"/>
        <end position="146"/>
    </location>
</feature>
<sequence>MMDQEDTKQIPVSQETSNELMEISASSAVKKADACLHGIQIALAQTTRLIDYYVHRIIQHNQQANSEDPHILFSNTMRVLLADAAATVTQGSYENLHKVMELSGKPQRLIEPETKPLMDQEKLEALIPSKNPEKRSRVRKPFRGRKQYSTQNSTGSKISQVQTTEAATTPATVNNPSTQGPTRDVQFSMKLNYGQQMVPQNRRERVPNSLQRIGTAKQVFRDLSPLLLEWERIPVQSASVRIITESSHIYKDSSLDTDMGENTRIPIICISRRSIDLGRIEGEMRIEYSQGSIQTNGTWLQNKDKKIENEAISIDNASWNGNILWRNGSEITFLKDKGPQKGSFEITEDWESDSEEPSEFNRQGASNVNCITPWTSHVTPTLGAEEYMSFEKKVWTSTVILTEPTVQNLKLCSTQQLS</sequence>
<accession>A0A1R1XVR5</accession>
<evidence type="ECO:0000256" key="1">
    <source>
        <dbReference type="SAM" id="MobiDB-lite"/>
    </source>
</evidence>
<dbReference type="AlphaFoldDB" id="A0A1R1XVR5"/>
<reference evidence="2 3" key="1">
    <citation type="submission" date="2017-01" db="EMBL/GenBank/DDBJ databases">
        <authorList>
            <person name="Mah S.A."/>
            <person name="Swanson W.J."/>
            <person name="Moy G.W."/>
            <person name="Vacquier V.D."/>
        </authorList>
    </citation>
    <scope>NUCLEOTIDE SEQUENCE [LARGE SCALE GENOMIC DNA]</scope>
    <source>
        <strain evidence="2 3">GSMNP</strain>
    </source>
</reference>
<comment type="caution">
    <text evidence="2">The sequence shown here is derived from an EMBL/GenBank/DDBJ whole genome shotgun (WGS) entry which is preliminary data.</text>
</comment>
<keyword evidence="3" id="KW-1185">Reference proteome</keyword>
<protein>
    <submittedName>
        <fullName evidence="2">Uncharacterized protein</fullName>
    </submittedName>
</protein>
<feature type="compositionally biased region" description="Polar residues" evidence="1">
    <location>
        <begin position="147"/>
        <end position="181"/>
    </location>
</feature>
<dbReference type="STRING" id="133412.A0A1R1XVR5"/>